<dbReference type="PANTHER" id="PTHR43976:SF16">
    <property type="entry name" value="SHORT-CHAIN DEHYDROGENASE_REDUCTASE FAMILY PROTEIN"/>
    <property type="match status" value="1"/>
</dbReference>
<comment type="caution">
    <text evidence="4">The sequence shown here is derived from an EMBL/GenBank/DDBJ whole genome shotgun (WGS) entry which is preliminary data.</text>
</comment>
<evidence type="ECO:0000313" key="4">
    <source>
        <dbReference type="EMBL" id="TDD06333.1"/>
    </source>
</evidence>
<proteinExistence type="inferred from homology"/>
<dbReference type="PRINTS" id="PR00080">
    <property type="entry name" value="SDRFAMILY"/>
</dbReference>
<dbReference type="GO" id="GO:0016491">
    <property type="term" value="F:oxidoreductase activity"/>
    <property type="evidence" value="ECO:0007669"/>
    <property type="project" value="UniProtKB-KW"/>
</dbReference>
<sequence length="269" mass="28890">MSGKTWFITGASRGFGRVFATAALDRGDRVAATARNPDALAELVDTYGDAILPLTLDVTNRAAAFESVHAAQRHFGALDVVINNAGYGLFGFVEETSEKEAREQIETNLFGTMWVTQAALPIMREQRSGHIIQISSFGGIVAVPHFGAYVASKWAVEGLSDVLAQEVAGFGIHVTVVEPAGYATDWGGQSAKHTTPNPAYDAVRPGSWGSGGYDPSHAGPAMLEIVDAKQPPRRVAFGSGVVNTFNRVYADRIRHWEKWEHVSDMASGT</sequence>
<dbReference type="InterPro" id="IPR020904">
    <property type="entry name" value="Sc_DH/Rdtase_CS"/>
</dbReference>
<dbReference type="RefSeq" id="WP_132674287.1">
    <property type="nucleotide sequence ID" value="NZ_SMKS01000017.1"/>
</dbReference>
<dbReference type="CDD" id="cd05374">
    <property type="entry name" value="17beta-HSD-like_SDR_c"/>
    <property type="match status" value="1"/>
</dbReference>
<gene>
    <name evidence="4" type="ORF">E1181_12565</name>
</gene>
<evidence type="ECO:0000313" key="5">
    <source>
        <dbReference type="Proteomes" id="UP000295674"/>
    </source>
</evidence>
<dbReference type="InterPro" id="IPR036291">
    <property type="entry name" value="NAD(P)-bd_dom_sf"/>
</dbReference>
<dbReference type="PROSITE" id="PS00061">
    <property type="entry name" value="ADH_SHORT"/>
    <property type="match status" value="1"/>
</dbReference>
<dbReference type="AlphaFoldDB" id="A0A4R4VSW2"/>
<organism evidence="4 5">
    <name type="scientific">Saccharopolyspora terrae</name>
    <dbReference type="NCBI Taxonomy" id="2530384"/>
    <lineage>
        <taxon>Bacteria</taxon>
        <taxon>Bacillati</taxon>
        <taxon>Actinomycetota</taxon>
        <taxon>Actinomycetes</taxon>
        <taxon>Pseudonocardiales</taxon>
        <taxon>Pseudonocardiaceae</taxon>
        <taxon>Saccharopolyspora</taxon>
    </lineage>
</organism>
<dbReference type="NCBIfam" id="NF006114">
    <property type="entry name" value="PRK08263.1"/>
    <property type="match status" value="1"/>
</dbReference>
<dbReference type="EMBL" id="SMKS01000017">
    <property type="protein sequence ID" value="TDD06333.1"/>
    <property type="molecule type" value="Genomic_DNA"/>
</dbReference>
<dbReference type="PRINTS" id="PR00081">
    <property type="entry name" value="GDHRDH"/>
</dbReference>
<keyword evidence="5" id="KW-1185">Reference proteome</keyword>
<dbReference type="InterPro" id="IPR051911">
    <property type="entry name" value="SDR_oxidoreductase"/>
</dbReference>
<name>A0A4R4VSW2_9PSEU</name>
<dbReference type="Gene3D" id="3.40.50.720">
    <property type="entry name" value="NAD(P)-binding Rossmann-like Domain"/>
    <property type="match status" value="1"/>
</dbReference>
<evidence type="ECO:0000256" key="3">
    <source>
        <dbReference type="RuleBase" id="RU000363"/>
    </source>
</evidence>
<comment type="similarity">
    <text evidence="1 3">Belongs to the short-chain dehydrogenases/reductases (SDR) family.</text>
</comment>
<reference evidence="4 5" key="1">
    <citation type="submission" date="2019-03" db="EMBL/GenBank/DDBJ databases">
        <title>Draft genome sequences of novel Actinobacteria.</title>
        <authorList>
            <person name="Sahin N."/>
            <person name="Ay H."/>
            <person name="Saygin H."/>
        </authorList>
    </citation>
    <scope>NUCLEOTIDE SEQUENCE [LARGE SCALE GENOMIC DNA]</scope>
    <source>
        <strain evidence="4 5">16K309</strain>
    </source>
</reference>
<dbReference type="InterPro" id="IPR002347">
    <property type="entry name" value="SDR_fam"/>
</dbReference>
<keyword evidence="2" id="KW-0560">Oxidoreductase</keyword>
<dbReference type="OrthoDB" id="9792003at2"/>
<dbReference type="Pfam" id="PF00106">
    <property type="entry name" value="adh_short"/>
    <property type="match status" value="1"/>
</dbReference>
<dbReference type="Proteomes" id="UP000295674">
    <property type="component" value="Unassembled WGS sequence"/>
</dbReference>
<evidence type="ECO:0000256" key="1">
    <source>
        <dbReference type="ARBA" id="ARBA00006484"/>
    </source>
</evidence>
<dbReference type="PANTHER" id="PTHR43976">
    <property type="entry name" value="SHORT CHAIN DEHYDROGENASE"/>
    <property type="match status" value="1"/>
</dbReference>
<protein>
    <submittedName>
        <fullName evidence="4">SDR family NAD(P)-dependent oxidoreductase</fullName>
    </submittedName>
</protein>
<dbReference type="SUPFAM" id="SSF51735">
    <property type="entry name" value="NAD(P)-binding Rossmann-fold domains"/>
    <property type="match status" value="1"/>
</dbReference>
<accession>A0A4R4VSW2</accession>
<evidence type="ECO:0000256" key="2">
    <source>
        <dbReference type="ARBA" id="ARBA00023002"/>
    </source>
</evidence>